<gene>
    <name evidence="2" type="ORF">VFPPC_14412</name>
</gene>
<accession>A0A179FN25</accession>
<dbReference type="OrthoDB" id="5335351at2759"/>
<keyword evidence="3" id="KW-1185">Reference proteome</keyword>
<evidence type="ECO:0000313" key="3">
    <source>
        <dbReference type="Proteomes" id="UP000078397"/>
    </source>
</evidence>
<dbReference type="AlphaFoldDB" id="A0A179FN25"/>
<dbReference type="EMBL" id="LSBJ02000004">
    <property type="protein sequence ID" value="OAQ66974.1"/>
    <property type="molecule type" value="Genomic_DNA"/>
</dbReference>
<dbReference type="KEGG" id="pchm:VFPPC_14412"/>
<dbReference type="GeneID" id="28856175"/>
<reference evidence="2 3" key="1">
    <citation type="journal article" date="2016" name="PLoS Pathog.">
        <title>Biosynthesis of antibiotic leucinostatins in bio-control fungus Purpureocillium lilacinum and their inhibition on phytophthora revealed by genome mining.</title>
        <authorList>
            <person name="Wang G."/>
            <person name="Liu Z."/>
            <person name="Lin R."/>
            <person name="Li E."/>
            <person name="Mao Z."/>
            <person name="Ling J."/>
            <person name="Yang Y."/>
            <person name="Yin W.B."/>
            <person name="Xie B."/>
        </authorList>
    </citation>
    <scope>NUCLEOTIDE SEQUENCE [LARGE SCALE GENOMIC DNA]</scope>
    <source>
        <strain evidence="2">170</strain>
    </source>
</reference>
<comment type="caution">
    <text evidence="2">The sequence shown here is derived from an EMBL/GenBank/DDBJ whole genome shotgun (WGS) entry which is preliminary data.</text>
</comment>
<feature type="region of interest" description="Disordered" evidence="1">
    <location>
        <begin position="1"/>
        <end position="73"/>
    </location>
</feature>
<dbReference type="Proteomes" id="UP000078397">
    <property type="component" value="Unassembled WGS sequence"/>
</dbReference>
<proteinExistence type="predicted"/>
<organism evidence="2 3">
    <name type="scientific">Pochonia chlamydosporia 170</name>
    <dbReference type="NCBI Taxonomy" id="1380566"/>
    <lineage>
        <taxon>Eukaryota</taxon>
        <taxon>Fungi</taxon>
        <taxon>Dikarya</taxon>
        <taxon>Ascomycota</taxon>
        <taxon>Pezizomycotina</taxon>
        <taxon>Sordariomycetes</taxon>
        <taxon>Hypocreomycetidae</taxon>
        <taxon>Hypocreales</taxon>
        <taxon>Clavicipitaceae</taxon>
        <taxon>Pochonia</taxon>
    </lineage>
</organism>
<protein>
    <submittedName>
        <fullName evidence="2">Uncharacterized protein</fullName>
    </submittedName>
</protein>
<evidence type="ECO:0000313" key="2">
    <source>
        <dbReference type="EMBL" id="OAQ66974.1"/>
    </source>
</evidence>
<dbReference type="RefSeq" id="XP_018144061.1">
    <property type="nucleotide sequence ID" value="XM_018292181.1"/>
</dbReference>
<sequence>MSSPPRSPADESNGSDHSEEGDEQVGGDDTITISDVERPAQPEEQVSEPQDNHHYSSTSSPSPPPAEIPPFDWEDFETRYSKALQEADEDERAILKEAEALSKYFRVWASAASAHDDDRAIKRLRTRQRFVNLAEEKMAQKQKHYEEVVRAFESALALLKSS</sequence>
<name>A0A179FN25_METCM</name>
<dbReference type="STRING" id="1380566.A0A179FN25"/>
<evidence type="ECO:0000256" key="1">
    <source>
        <dbReference type="SAM" id="MobiDB-lite"/>
    </source>
</evidence>